<dbReference type="SUPFAM" id="SSF100950">
    <property type="entry name" value="NagB/RpiA/CoA transferase-like"/>
    <property type="match status" value="1"/>
</dbReference>
<gene>
    <name evidence="10" type="ORF">HMPREF0737_00312</name>
</gene>
<feature type="domain" description="LUD" evidence="8">
    <location>
        <begin position="85"/>
        <end position="309"/>
    </location>
</feature>
<dbReference type="InterPro" id="IPR017896">
    <property type="entry name" value="4Fe4S_Fe-S-bd"/>
</dbReference>
<evidence type="ECO:0000313" key="11">
    <source>
        <dbReference type="Proteomes" id="UP000004897"/>
    </source>
</evidence>
<dbReference type="PANTHER" id="PTHR47153:SF2">
    <property type="entry name" value="LACTATE UTILIZATION PROTEIN B"/>
    <property type="match status" value="1"/>
</dbReference>
<evidence type="ECO:0000256" key="6">
    <source>
        <dbReference type="ARBA" id="ARBA00023004"/>
    </source>
</evidence>
<dbReference type="InterPro" id="IPR017900">
    <property type="entry name" value="4Fe4S_Fe_S_CS"/>
</dbReference>
<keyword evidence="6" id="KW-0408">Iron</keyword>
<dbReference type="HOGENOM" id="CLU_027059_1_0_11"/>
<dbReference type="NCBIfam" id="TIGR00273">
    <property type="entry name" value="LutB/LldF family L-lactate oxidation iron-sulfur protein"/>
    <property type="match status" value="1"/>
</dbReference>
<dbReference type="InterPro" id="IPR009051">
    <property type="entry name" value="Helical_ferredxn"/>
</dbReference>
<evidence type="ECO:0000256" key="2">
    <source>
        <dbReference type="ARBA" id="ARBA00022485"/>
    </source>
</evidence>
<dbReference type="InterPro" id="IPR003741">
    <property type="entry name" value="LUD_dom"/>
</dbReference>
<proteinExistence type="predicted"/>
<dbReference type="GO" id="GO:0046872">
    <property type="term" value="F:metal ion binding"/>
    <property type="evidence" value="ECO:0007669"/>
    <property type="project" value="UniProtKB-KW"/>
</dbReference>
<dbReference type="PROSITE" id="PS00198">
    <property type="entry name" value="4FE4S_FER_1"/>
    <property type="match status" value="1"/>
</dbReference>
<dbReference type="GO" id="GO:0006089">
    <property type="term" value="P:lactate metabolic process"/>
    <property type="evidence" value="ECO:0007669"/>
    <property type="project" value="InterPro"/>
</dbReference>
<dbReference type="PATRIC" id="fig|563033.4.peg.306"/>
<evidence type="ECO:0000313" key="10">
    <source>
        <dbReference type="EMBL" id="EHB88533.1"/>
    </source>
</evidence>
<evidence type="ECO:0000256" key="1">
    <source>
        <dbReference type="ARBA" id="ARBA00022448"/>
    </source>
</evidence>
<dbReference type="GO" id="GO:0051539">
    <property type="term" value="F:4 iron, 4 sulfur cluster binding"/>
    <property type="evidence" value="ECO:0007669"/>
    <property type="project" value="UniProtKB-KW"/>
</dbReference>
<comment type="caution">
    <text evidence="10">The sequence shown here is derived from an EMBL/GenBank/DDBJ whole genome shotgun (WGS) entry which is preliminary data.</text>
</comment>
<keyword evidence="7" id="KW-0411">Iron-sulfur</keyword>
<evidence type="ECO:0000256" key="3">
    <source>
        <dbReference type="ARBA" id="ARBA00022723"/>
    </source>
</evidence>
<dbReference type="Pfam" id="PF02589">
    <property type="entry name" value="LUD_dom"/>
    <property type="match status" value="1"/>
</dbReference>
<dbReference type="Pfam" id="PF13183">
    <property type="entry name" value="Fer4_8"/>
    <property type="match status" value="1"/>
</dbReference>
<organism evidence="10 11">
    <name type="scientific">Rothia mucilaginosa M508</name>
    <dbReference type="NCBI Taxonomy" id="563033"/>
    <lineage>
        <taxon>Bacteria</taxon>
        <taxon>Bacillati</taxon>
        <taxon>Actinomycetota</taxon>
        <taxon>Actinomycetes</taxon>
        <taxon>Micrococcales</taxon>
        <taxon>Micrococcaceae</taxon>
        <taxon>Rothia</taxon>
    </lineage>
</organism>
<evidence type="ECO:0000259" key="9">
    <source>
        <dbReference type="Pfam" id="PF13183"/>
    </source>
</evidence>
<dbReference type="InterPro" id="IPR037171">
    <property type="entry name" value="NagB/RpiA_transferase-like"/>
</dbReference>
<keyword evidence="5" id="KW-0249">Electron transport</keyword>
<protein>
    <submittedName>
        <fullName evidence="10">Iron-sulfur cluster-binding protein</fullName>
    </submittedName>
</protein>
<dbReference type="AlphaFoldDB" id="G5EPV2"/>
<accession>G5EPV2</accession>
<keyword evidence="3" id="KW-0479">Metal-binding</keyword>
<evidence type="ECO:0000256" key="7">
    <source>
        <dbReference type="ARBA" id="ARBA00023014"/>
    </source>
</evidence>
<sequence length="545" mass="60317">MTAIQLGMPKVVHYGEGNIFEETPFPKYAKEELKNEQLRANLRFVTHAIRNKRARVTAEVPDWQDLRNTGESVKNYVLANLPELLEQFERNFTAAGGHVHWARNATEANQIALDLIREQGVDEIIKIKSMATAETGLNEFLEENGINAIETDLAEEIVQLGHDRPSHILVPAIHRNRREIRDIFLREIEGINPDITDEPAELAEASRNRLRNKFLNTTVAVSGTNFGIAETGTLTIVESEGNGRMCLTLPDTLITFMGIEKILPTFQDYEAFLQLLPRSSTGERMNPYTSMWTGVTPGDGPQNMHVILIDNGRTAVLSDELGRQALRCIRCSACMNVCPVYERAGGHAYGSTYPGPIGAILSPQLSGIEAAENNSLPYASSLCGACYEVCPVKINFPEVLVHLRAKDVESQHAVREFEGNKKAPFSQMDGMMLGAKKLFTSGKMMSIAERGLPMSRLISGRKHKITAVPGIVSGWTAYRDIPEPPKESFRNWWKKEKGQAPARDNAQRVDIQALIEANKGKVAEAAANAKAAMDAQAAREAKENN</sequence>
<dbReference type="InterPro" id="IPR024185">
    <property type="entry name" value="FTHF_cligase-like_sf"/>
</dbReference>
<evidence type="ECO:0000256" key="4">
    <source>
        <dbReference type="ARBA" id="ARBA00022737"/>
    </source>
</evidence>
<dbReference type="Gene3D" id="1.10.1060.10">
    <property type="entry name" value="Alpha-helical ferredoxin"/>
    <property type="match status" value="1"/>
</dbReference>
<dbReference type="RefSeq" id="WP_005504631.1">
    <property type="nucleotide sequence ID" value="NZ_JH370351.1"/>
</dbReference>
<keyword evidence="1" id="KW-0813">Transport</keyword>
<dbReference type="InterPro" id="IPR004452">
    <property type="entry name" value="LutB/LldF"/>
</dbReference>
<reference evidence="10 11" key="1">
    <citation type="submission" date="2011-08" db="EMBL/GenBank/DDBJ databases">
        <title>The Genome Sequence of Rothia mucilaginosa M508.</title>
        <authorList>
            <consortium name="The Broad Institute Genome Sequencing Platform"/>
            <consortium name="The Broad Institute Genome Sequencing Center for Infectious Disease"/>
            <person name="Earl A."/>
            <person name="Ward D."/>
            <person name="Feldgarden M."/>
            <person name="Gevers D."/>
            <person name="Sibley C.D."/>
            <person name="Field T.R."/>
            <person name="Grinwis M."/>
            <person name="Eshaghurshan C.S."/>
            <person name="Surette M.G."/>
            <person name="Young S.K."/>
            <person name="Zeng Q."/>
            <person name="Gargeya S."/>
            <person name="Fitzgerald M."/>
            <person name="Haas B."/>
            <person name="Abouelleil A."/>
            <person name="Alvarado L."/>
            <person name="Arachchi H.M."/>
            <person name="Berlin A."/>
            <person name="Brown A."/>
            <person name="Chapman S.B."/>
            <person name="Chen Z."/>
            <person name="Dunbar C."/>
            <person name="Freedman E."/>
            <person name="Gearin G."/>
            <person name="Gellesch M."/>
            <person name="Goldberg J."/>
            <person name="Griggs A."/>
            <person name="Gujja S."/>
            <person name="Heiman D."/>
            <person name="Howarth C."/>
            <person name="Larson L."/>
            <person name="Lui A."/>
            <person name="MacDonald P.J.P."/>
            <person name="Montmayeur A."/>
            <person name="Murphy C."/>
            <person name="Neiman D."/>
            <person name="Pearson M."/>
            <person name="Priest M."/>
            <person name="Roberts A."/>
            <person name="Saif S."/>
            <person name="Shea T."/>
            <person name="Shenoy N."/>
            <person name="Sisk P."/>
            <person name="Stolte C."/>
            <person name="Sykes S."/>
            <person name="Wortman J."/>
            <person name="Nusbaum C."/>
            <person name="Birren B."/>
        </authorList>
    </citation>
    <scope>NUCLEOTIDE SEQUENCE [LARGE SCALE GENOMIC DNA]</scope>
    <source>
        <strain evidence="10 11">M508</strain>
    </source>
</reference>
<feature type="domain" description="4Fe-4S ferredoxin-type" evidence="9">
    <location>
        <begin position="325"/>
        <end position="394"/>
    </location>
</feature>
<dbReference type="PANTHER" id="PTHR47153">
    <property type="entry name" value="LACTATE UTILIZATION PROTEIN B"/>
    <property type="match status" value="1"/>
</dbReference>
<evidence type="ECO:0000259" key="8">
    <source>
        <dbReference type="Pfam" id="PF02589"/>
    </source>
</evidence>
<dbReference type="Gene3D" id="3.40.50.10420">
    <property type="entry name" value="NagB/RpiA/CoA transferase-like"/>
    <property type="match status" value="1"/>
</dbReference>
<dbReference type="Proteomes" id="UP000004897">
    <property type="component" value="Unassembled WGS sequence"/>
</dbReference>
<keyword evidence="2" id="KW-0004">4Fe-4S</keyword>
<evidence type="ECO:0000256" key="5">
    <source>
        <dbReference type="ARBA" id="ARBA00022982"/>
    </source>
</evidence>
<name>G5EPV2_9MICC</name>
<keyword evidence="4" id="KW-0677">Repeat</keyword>
<dbReference type="SUPFAM" id="SSF54862">
    <property type="entry name" value="4Fe-4S ferredoxins"/>
    <property type="match status" value="1"/>
</dbReference>
<dbReference type="EMBL" id="ACSB01000005">
    <property type="protein sequence ID" value="EHB88533.1"/>
    <property type="molecule type" value="Genomic_DNA"/>
</dbReference>